<dbReference type="GO" id="GO:0017001">
    <property type="term" value="P:antibiotic catabolic process"/>
    <property type="evidence" value="ECO:0007669"/>
    <property type="project" value="UniProtKB-ARBA"/>
</dbReference>
<dbReference type="Proteomes" id="UP000593580">
    <property type="component" value="Chromosome"/>
</dbReference>
<dbReference type="InterPro" id="IPR036866">
    <property type="entry name" value="RibonucZ/Hydroxyglut_hydro"/>
</dbReference>
<dbReference type="InterPro" id="IPR050855">
    <property type="entry name" value="NDM-1-like"/>
</dbReference>
<evidence type="ECO:0000313" key="3">
    <source>
        <dbReference type="EMBL" id="QOP45515.1"/>
    </source>
</evidence>
<sequence length="301" mass="34516">MKLLLLSFVLVNSLLSFDYKLQPKEVSSEIHCFFGLPEVMDKRNNGNMSNSCFVNMGTSYLVIDSGPTYQYAAQAYEAMKKIKNLPVSYVVNTHVHDDHWLGNGFYKEHDAKIIGPSIFANLPKEEMTRMQRRISAEAFHGTTQEYPTILITDREEIDIDGKIVIIKSVNHKAHTKNDLFVYIPSKKALFAGDLVFNERLPSLRDGNINGWIAALQEIKMMDVDYIIGGHGDVVSKKSVDFTYNYLMQLKKEVLQRLDDGEDIGDVVNEVVMPEYKEIPFYDSIHRQNVETAYRTLEWESE</sequence>
<dbReference type="CDD" id="cd16282">
    <property type="entry name" value="metallo-hydrolase-like_MBL-fold"/>
    <property type="match status" value="1"/>
</dbReference>
<dbReference type="InterPro" id="IPR001279">
    <property type="entry name" value="Metallo-B-lactamas"/>
</dbReference>
<dbReference type="GO" id="GO:0016787">
    <property type="term" value="F:hydrolase activity"/>
    <property type="evidence" value="ECO:0007669"/>
    <property type="project" value="UniProtKB-KW"/>
</dbReference>
<dbReference type="SMART" id="SM00849">
    <property type="entry name" value="Lactamase_B"/>
    <property type="match status" value="1"/>
</dbReference>
<accession>A0A7M1B794</accession>
<dbReference type="EMBL" id="CP041406">
    <property type="protein sequence ID" value="QOP45515.1"/>
    <property type="molecule type" value="Genomic_DNA"/>
</dbReference>
<comment type="similarity">
    <text evidence="1">Belongs to the metallo-beta-lactamase superfamily. Class-B beta-lactamase family.</text>
</comment>
<protein>
    <submittedName>
        <fullName evidence="3">MBL fold metallo-hydrolase</fullName>
    </submittedName>
</protein>
<dbReference type="Gene3D" id="3.60.15.10">
    <property type="entry name" value="Ribonuclease Z/Hydroxyacylglutathione hydrolase-like"/>
    <property type="match status" value="1"/>
</dbReference>
<dbReference type="PANTHER" id="PTHR42951:SF4">
    <property type="entry name" value="ACYL-COENZYME A THIOESTERASE MBLAC2"/>
    <property type="match status" value="1"/>
</dbReference>
<evidence type="ECO:0000256" key="1">
    <source>
        <dbReference type="ARBA" id="ARBA00005250"/>
    </source>
</evidence>
<gene>
    <name evidence="3" type="ORF">FM071_04140</name>
</gene>
<proteinExistence type="inferred from homology"/>
<evidence type="ECO:0000313" key="4">
    <source>
        <dbReference type="Proteomes" id="UP000593580"/>
    </source>
</evidence>
<evidence type="ECO:0000259" key="2">
    <source>
        <dbReference type="SMART" id="SM00849"/>
    </source>
</evidence>
<dbReference type="KEGG" id="spal:FM071_04140"/>
<reference evidence="3 4" key="1">
    <citation type="submission" date="2019-07" db="EMBL/GenBank/DDBJ databases">
        <title>Sulfurimonas paralvinellae sp. nov., a novel mesophilic, hydrogen- and sulfur-oxidizing chemolithoautotroph within the Epsilonproteo- bacteria isolated from a deep-sea hydrothermal vent polychaete nest, reclassification of Thiomicrospira denitrificans as Sulfurimonas denitrificans comb. nov. and emended description of the genus Sulfurimonas.</title>
        <authorList>
            <person name="Wang S."/>
            <person name="Jiang L."/>
            <person name="Shao Z."/>
        </authorList>
    </citation>
    <scope>NUCLEOTIDE SEQUENCE [LARGE SCALE GENOMIC DNA]</scope>
    <source>
        <strain evidence="3 4">GO25</strain>
    </source>
</reference>
<dbReference type="RefSeq" id="WP_193111758.1">
    <property type="nucleotide sequence ID" value="NZ_CP041406.1"/>
</dbReference>
<feature type="domain" description="Metallo-beta-lactamase" evidence="2">
    <location>
        <begin position="48"/>
        <end position="230"/>
    </location>
</feature>
<keyword evidence="3" id="KW-0378">Hydrolase</keyword>
<dbReference type="Pfam" id="PF00753">
    <property type="entry name" value="Lactamase_B"/>
    <property type="match status" value="1"/>
</dbReference>
<dbReference type="SUPFAM" id="SSF56281">
    <property type="entry name" value="Metallo-hydrolase/oxidoreductase"/>
    <property type="match status" value="1"/>
</dbReference>
<name>A0A7M1B794_9BACT</name>
<dbReference type="PANTHER" id="PTHR42951">
    <property type="entry name" value="METALLO-BETA-LACTAMASE DOMAIN-CONTAINING"/>
    <property type="match status" value="1"/>
</dbReference>
<dbReference type="AlphaFoldDB" id="A0A7M1B794"/>
<organism evidence="3 4">
    <name type="scientific">Sulfurimonas paralvinellae</name>
    <dbReference type="NCBI Taxonomy" id="317658"/>
    <lineage>
        <taxon>Bacteria</taxon>
        <taxon>Pseudomonadati</taxon>
        <taxon>Campylobacterota</taxon>
        <taxon>Epsilonproteobacteria</taxon>
        <taxon>Campylobacterales</taxon>
        <taxon>Sulfurimonadaceae</taxon>
        <taxon>Sulfurimonas</taxon>
    </lineage>
</organism>
<keyword evidence="4" id="KW-1185">Reference proteome</keyword>